<dbReference type="RefSeq" id="WP_336596292.1">
    <property type="nucleotide sequence ID" value="NZ_JACFYJ010000001.1"/>
</dbReference>
<evidence type="ECO:0000313" key="8">
    <source>
        <dbReference type="EMBL" id="MEI5995824.1"/>
    </source>
</evidence>
<dbReference type="InterPro" id="IPR051120">
    <property type="entry name" value="ABC_AA/LPS_Transport"/>
</dbReference>
<dbReference type="Proteomes" id="UP001386437">
    <property type="component" value="Unassembled WGS sequence"/>
</dbReference>
<protein>
    <submittedName>
        <fullName evidence="8">ABC transporter ATP-binding protein</fullName>
    </submittedName>
</protein>
<dbReference type="EMBL" id="JACFYJ010000001">
    <property type="protein sequence ID" value="MEI5995824.1"/>
    <property type="molecule type" value="Genomic_DNA"/>
</dbReference>
<keyword evidence="2" id="KW-1003">Cell membrane</keyword>
<dbReference type="PANTHER" id="PTHR45772">
    <property type="entry name" value="CONSERVED COMPONENT OF ABC TRANSPORTER FOR NATURAL AMINO ACIDS-RELATED"/>
    <property type="match status" value="1"/>
</dbReference>
<evidence type="ECO:0000256" key="2">
    <source>
        <dbReference type="ARBA" id="ARBA00022475"/>
    </source>
</evidence>
<accession>A0ABU8IJQ1</accession>
<keyword evidence="5 8" id="KW-0067">ATP-binding</keyword>
<keyword evidence="3" id="KW-0997">Cell inner membrane</keyword>
<comment type="caution">
    <text evidence="8">The sequence shown here is derived from an EMBL/GenBank/DDBJ whole genome shotgun (WGS) entry which is preliminary data.</text>
</comment>
<dbReference type="Pfam" id="PF12399">
    <property type="entry name" value="BCA_ABC_TP_C"/>
    <property type="match status" value="1"/>
</dbReference>
<dbReference type="PROSITE" id="PS50893">
    <property type="entry name" value="ABC_TRANSPORTER_2"/>
    <property type="match status" value="1"/>
</dbReference>
<feature type="domain" description="ABC transporter" evidence="7">
    <location>
        <begin position="26"/>
        <end position="268"/>
    </location>
</feature>
<keyword evidence="1" id="KW-0813">Transport</keyword>
<dbReference type="Gene3D" id="3.40.50.300">
    <property type="entry name" value="P-loop containing nucleotide triphosphate hydrolases"/>
    <property type="match status" value="1"/>
</dbReference>
<name>A0ABU8IJQ1_9BURK</name>
<organism evidence="8 9">
    <name type="scientific">Paraburkholderia bengalensis</name>
    <dbReference type="NCBI Taxonomy" id="2747562"/>
    <lineage>
        <taxon>Bacteria</taxon>
        <taxon>Pseudomonadati</taxon>
        <taxon>Pseudomonadota</taxon>
        <taxon>Betaproteobacteria</taxon>
        <taxon>Burkholderiales</taxon>
        <taxon>Burkholderiaceae</taxon>
        <taxon>Paraburkholderia</taxon>
    </lineage>
</organism>
<keyword evidence="3" id="KW-0472">Membrane</keyword>
<evidence type="ECO:0000256" key="1">
    <source>
        <dbReference type="ARBA" id="ARBA00022448"/>
    </source>
</evidence>
<evidence type="ECO:0000259" key="7">
    <source>
        <dbReference type="PROSITE" id="PS50893"/>
    </source>
</evidence>
<dbReference type="CDD" id="cd03219">
    <property type="entry name" value="ABC_Mj1267_LivG_branched"/>
    <property type="match status" value="1"/>
</dbReference>
<keyword evidence="9" id="KW-1185">Reference proteome</keyword>
<evidence type="ECO:0000256" key="6">
    <source>
        <dbReference type="SAM" id="MobiDB-lite"/>
    </source>
</evidence>
<evidence type="ECO:0000256" key="4">
    <source>
        <dbReference type="ARBA" id="ARBA00022741"/>
    </source>
</evidence>
<dbReference type="PANTHER" id="PTHR45772:SF3">
    <property type="entry name" value="ABC TRANSPORTER ATP-BINDING PROTEIN"/>
    <property type="match status" value="1"/>
</dbReference>
<feature type="compositionally biased region" description="Polar residues" evidence="6">
    <location>
        <begin position="1"/>
        <end position="20"/>
    </location>
</feature>
<dbReference type="InterPro" id="IPR003593">
    <property type="entry name" value="AAA+_ATPase"/>
</dbReference>
<proteinExistence type="predicted"/>
<evidence type="ECO:0000256" key="3">
    <source>
        <dbReference type="ARBA" id="ARBA00022519"/>
    </source>
</evidence>
<dbReference type="InterPro" id="IPR032823">
    <property type="entry name" value="BCA_ABC_TP_C"/>
</dbReference>
<feature type="region of interest" description="Disordered" evidence="6">
    <location>
        <begin position="1"/>
        <end position="23"/>
    </location>
</feature>
<dbReference type="SUPFAM" id="SSF52540">
    <property type="entry name" value="P-loop containing nucleoside triphosphate hydrolases"/>
    <property type="match status" value="1"/>
</dbReference>
<sequence length="275" mass="29663">MALPASTTPIHGTHAATNRGGSPASLEARGLGKTFNGFVAVSGVNLQFSGNGVFGIIGPNGAGKTTLFGLLSGFIKPTTGTMLCNGEEISRLEPEAVARLGLIRSFQITSIFGHLSVAENLVMPMQRRDSSGNQFWRVSHALDTWRDEIDETMRRVGIAPVWRDQPAADLPYGLKRSLELGVSLAARPRILLLDEPTAGMSAQDIGRIIDLIRDVAAERMVIMVEHNLRVVSDLAREIVVLQQGKVLTVGAYADVRQNPQVIEAYLGGHREHGHA</sequence>
<keyword evidence="4" id="KW-0547">Nucleotide-binding</keyword>
<dbReference type="SMART" id="SM00382">
    <property type="entry name" value="AAA"/>
    <property type="match status" value="1"/>
</dbReference>
<evidence type="ECO:0000313" key="9">
    <source>
        <dbReference type="Proteomes" id="UP001386437"/>
    </source>
</evidence>
<dbReference type="InterPro" id="IPR003439">
    <property type="entry name" value="ABC_transporter-like_ATP-bd"/>
</dbReference>
<dbReference type="InterPro" id="IPR027417">
    <property type="entry name" value="P-loop_NTPase"/>
</dbReference>
<dbReference type="Pfam" id="PF00005">
    <property type="entry name" value="ABC_tran"/>
    <property type="match status" value="1"/>
</dbReference>
<reference evidence="8 9" key="1">
    <citation type="journal article" date="2022" name="Arch. Microbiol.">
        <title>Paraburkholderia bengalensis sp. nov. isolated from roots of Oryza sativa, IR64.</title>
        <authorList>
            <person name="Nag P."/>
            <person name="Mondal N."/>
            <person name="Sarkar J."/>
            <person name="Das S."/>
        </authorList>
    </citation>
    <scope>NUCLEOTIDE SEQUENCE [LARGE SCALE GENOMIC DNA]</scope>
    <source>
        <strain evidence="8 9">IR64_4_BI</strain>
    </source>
</reference>
<gene>
    <name evidence="8" type="ORF">H3V53_00915</name>
</gene>
<dbReference type="GO" id="GO:0005524">
    <property type="term" value="F:ATP binding"/>
    <property type="evidence" value="ECO:0007669"/>
    <property type="project" value="UniProtKB-KW"/>
</dbReference>
<evidence type="ECO:0000256" key="5">
    <source>
        <dbReference type="ARBA" id="ARBA00022840"/>
    </source>
</evidence>